<protein>
    <submittedName>
        <fullName evidence="2">Uncharacterized protein</fullName>
    </submittedName>
</protein>
<dbReference type="KEGG" id="fil:BN1229_v1_2413"/>
<evidence type="ECO:0000256" key="1">
    <source>
        <dbReference type="SAM" id="MobiDB-lite"/>
    </source>
</evidence>
<dbReference type="AlphaFoldDB" id="A0A0D6JK56"/>
<name>A0A0D6JK56_9HYPH</name>
<dbReference type="EMBL" id="LN829119">
    <property type="protein sequence ID" value="CPR22067.1"/>
    <property type="molecule type" value="Genomic_DNA"/>
</dbReference>
<keyword evidence="3" id="KW-1185">Reference proteome</keyword>
<sequence length="21" mass="2265">MAERVRHNGGPGSSADKLLRL</sequence>
<feature type="region of interest" description="Disordered" evidence="1">
    <location>
        <begin position="1"/>
        <end position="21"/>
    </location>
</feature>
<dbReference type="KEGG" id="fiy:BN1229_v1_3500"/>
<reference evidence="3" key="1">
    <citation type="submission" date="2015-02" db="EMBL/GenBank/DDBJ databases">
        <authorList>
            <person name="Chooi Y.-H."/>
        </authorList>
    </citation>
    <scope>NUCLEOTIDE SEQUENCE [LARGE SCALE GENOMIC DNA]</scope>
    <source>
        <strain evidence="3">strain Y</strain>
    </source>
</reference>
<evidence type="ECO:0000313" key="3">
    <source>
        <dbReference type="Proteomes" id="UP000033187"/>
    </source>
</evidence>
<proteinExistence type="predicted"/>
<accession>A0A0D6JK56</accession>
<organism evidence="2 3">
    <name type="scientific">Candidatus Filomicrobium marinum</name>
    <dbReference type="NCBI Taxonomy" id="1608628"/>
    <lineage>
        <taxon>Bacteria</taxon>
        <taxon>Pseudomonadati</taxon>
        <taxon>Pseudomonadota</taxon>
        <taxon>Alphaproteobacteria</taxon>
        <taxon>Hyphomicrobiales</taxon>
        <taxon>Hyphomicrobiaceae</taxon>
        <taxon>Filomicrobium</taxon>
    </lineage>
</organism>
<gene>
    <name evidence="2" type="ORF">YBN1229_v1_3500</name>
</gene>
<evidence type="ECO:0000313" key="2">
    <source>
        <dbReference type="EMBL" id="CPR22067.1"/>
    </source>
</evidence>
<dbReference type="Proteomes" id="UP000033187">
    <property type="component" value="Chromosome 1"/>
</dbReference>